<comment type="caution">
    <text evidence="2">The sequence shown here is derived from an EMBL/GenBank/DDBJ whole genome shotgun (WGS) entry which is preliminary data.</text>
</comment>
<accession>A0A8J3YY79</accession>
<dbReference type="Proteomes" id="UP000619260">
    <property type="component" value="Unassembled WGS sequence"/>
</dbReference>
<dbReference type="EMBL" id="BOPF01000059">
    <property type="protein sequence ID" value="GIJ51960.1"/>
    <property type="molecule type" value="Genomic_DNA"/>
</dbReference>
<name>A0A8J3YY79_9ACTN</name>
<evidence type="ECO:0000313" key="3">
    <source>
        <dbReference type="Proteomes" id="UP000619260"/>
    </source>
</evidence>
<evidence type="ECO:0000313" key="2">
    <source>
        <dbReference type="EMBL" id="GIJ51960.1"/>
    </source>
</evidence>
<feature type="region of interest" description="Disordered" evidence="1">
    <location>
        <begin position="166"/>
        <end position="193"/>
    </location>
</feature>
<evidence type="ECO:0000256" key="1">
    <source>
        <dbReference type="SAM" id="MobiDB-lite"/>
    </source>
</evidence>
<organism evidence="2 3">
    <name type="scientific">Virgisporangium aliadipatigenens</name>
    <dbReference type="NCBI Taxonomy" id="741659"/>
    <lineage>
        <taxon>Bacteria</taxon>
        <taxon>Bacillati</taxon>
        <taxon>Actinomycetota</taxon>
        <taxon>Actinomycetes</taxon>
        <taxon>Micromonosporales</taxon>
        <taxon>Micromonosporaceae</taxon>
        <taxon>Virgisporangium</taxon>
    </lineage>
</organism>
<keyword evidence="3" id="KW-1185">Reference proteome</keyword>
<proteinExistence type="predicted"/>
<gene>
    <name evidence="2" type="ORF">Val02_88460</name>
</gene>
<dbReference type="AlphaFoldDB" id="A0A8J3YY79"/>
<sequence length="338" mass="32159">MVGAFAAQAAVRGVLSVPDYREALARTNFRGHEVSLAGGIGLAAGAGVAAAVAGGPVGAAAAIAGLGAGAVGAYDDIVGARPEHGGAKGFRGHLRALREGRVTTGLVKIAGIGAAGLAAAALLEHRRARGFGAAAGAGAPAGRGAFGSGAGRSAARGAFGRGVGVPAGRGAGRRGGALSSAGRRGAEDRAARGSGVPRSIAGAVADVAVSGALIAGTANLFNLFDLRPGRALKVGLMVGAPLAVAGPGAPVAAAAAGAAAAALPDDLGERTMLGDAGANALGAVLGTALAARSGRKARLALLAGVVGLTAASEKVSFTKVIENTPPLRALDRLGRRSG</sequence>
<feature type="compositionally biased region" description="Gly residues" evidence="1">
    <location>
        <begin position="166"/>
        <end position="175"/>
    </location>
</feature>
<protein>
    <submittedName>
        <fullName evidence="2">Uncharacterized protein</fullName>
    </submittedName>
</protein>
<reference evidence="2" key="1">
    <citation type="submission" date="2021-01" db="EMBL/GenBank/DDBJ databases">
        <title>Whole genome shotgun sequence of Virgisporangium aliadipatigenens NBRC 105644.</title>
        <authorList>
            <person name="Komaki H."/>
            <person name="Tamura T."/>
        </authorList>
    </citation>
    <scope>NUCLEOTIDE SEQUENCE</scope>
    <source>
        <strain evidence="2">NBRC 105644</strain>
    </source>
</reference>